<proteinExistence type="predicted"/>
<reference evidence="1" key="1">
    <citation type="journal article" date="2020" name="Stud. Mycol.">
        <title>101 Dothideomycetes genomes: a test case for predicting lifestyles and emergence of pathogens.</title>
        <authorList>
            <person name="Haridas S."/>
            <person name="Albert R."/>
            <person name="Binder M."/>
            <person name="Bloem J."/>
            <person name="Labutti K."/>
            <person name="Salamov A."/>
            <person name="Andreopoulos B."/>
            <person name="Baker S."/>
            <person name="Barry K."/>
            <person name="Bills G."/>
            <person name="Bluhm B."/>
            <person name="Cannon C."/>
            <person name="Castanera R."/>
            <person name="Culley D."/>
            <person name="Daum C."/>
            <person name="Ezra D."/>
            <person name="Gonzalez J."/>
            <person name="Henrissat B."/>
            <person name="Kuo A."/>
            <person name="Liang C."/>
            <person name="Lipzen A."/>
            <person name="Lutzoni F."/>
            <person name="Magnuson J."/>
            <person name="Mondo S."/>
            <person name="Nolan M."/>
            <person name="Ohm R."/>
            <person name="Pangilinan J."/>
            <person name="Park H.-J."/>
            <person name="Ramirez L."/>
            <person name="Alfaro M."/>
            <person name="Sun H."/>
            <person name="Tritt A."/>
            <person name="Yoshinaga Y."/>
            <person name="Zwiers L.-H."/>
            <person name="Turgeon B."/>
            <person name="Goodwin S."/>
            <person name="Spatafora J."/>
            <person name="Crous P."/>
            <person name="Grigoriev I."/>
        </authorList>
    </citation>
    <scope>NUCLEOTIDE SEQUENCE</scope>
    <source>
        <strain evidence="1">ATCC 200398</strain>
    </source>
</reference>
<evidence type="ECO:0000313" key="1">
    <source>
        <dbReference type="EMBL" id="KAF2477104.1"/>
    </source>
</evidence>
<accession>A0ACB6RCY5</accession>
<evidence type="ECO:0000313" key="2">
    <source>
        <dbReference type="Proteomes" id="UP000799755"/>
    </source>
</evidence>
<organism evidence="1 2">
    <name type="scientific">Lindgomyces ingoldianus</name>
    <dbReference type="NCBI Taxonomy" id="673940"/>
    <lineage>
        <taxon>Eukaryota</taxon>
        <taxon>Fungi</taxon>
        <taxon>Dikarya</taxon>
        <taxon>Ascomycota</taxon>
        <taxon>Pezizomycotina</taxon>
        <taxon>Dothideomycetes</taxon>
        <taxon>Pleosporomycetidae</taxon>
        <taxon>Pleosporales</taxon>
        <taxon>Lindgomycetaceae</taxon>
        <taxon>Lindgomyces</taxon>
    </lineage>
</organism>
<protein>
    <submittedName>
        <fullName evidence="1">Uncharacterized protein</fullName>
    </submittedName>
</protein>
<sequence>MSGTEISVARATRLQEILGEVHLSVTRSRTRPMYAMGTIDTIARLIMRIVRLGHTFFRPAEDLVRATSRKEQIDTKSVEPTPPVPQTMQRLPSLPRENTLLMPSAKTKLSTSICPCSFSMPSRLYFHPFLQILPAEILSSSHSLLRDIHFSYFDVRADIEDRFQVVTCGEQDLLPPTVHKFSNTTHQYISTPFIRYMPTENDEFPLNYLSPKPSSLKLPKI</sequence>
<dbReference type="Proteomes" id="UP000799755">
    <property type="component" value="Unassembled WGS sequence"/>
</dbReference>
<comment type="caution">
    <text evidence="1">The sequence shown here is derived from an EMBL/GenBank/DDBJ whole genome shotgun (WGS) entry which is preliminary data.</text>
</comment>
<dbReference type="EMBL" id="MU003493">
    <property type="protein sequence ID" value="KAF2477104.1"/>
    <property type="molecule type" value="Genomic_DNA"/>
</dbReference>
<gene>
    <name evidence="1" type="ORF">BDR25DRAFT_348990</name>
</gene>
<name>A0ACB6RCY5_9PLEO</name>
<keyword evidence="2" id="KW-1185">Reference proteome</keyword>